<dbReference type="InterPro" id="IPR050983">
    <property type="entry name" value="GST_Omega/HSP26"/>
</dbReference>
<dbReference type="SUPFAM" id="SSF47616">
    <property type="entry name" value="GST C-terminal domain-like"/>
    <property type="match status" value="1"/>
</dbReference>
<name>A0A512BYA8_9HYPH</name>
<proteinExistence type="predicted"/>
<reference evidence="2 3" key="1">
    <citation type="submission" date="2019-07" db="EMBL/GenBank/DDBJ databases">
        <title>Whole genome shotgun sequence of Microvirga aerophila NBRC 106136.</title>
        <authorList>
            <person name="Hosoyama A."/>
            <person name="Uohara A."/>
            <person name="Ohji S."/>
            <person name="Ichikawa N."/>
        </authorList>
    </citation>
    <scope>NUCLEOTIDE SEQUENCE [LARGE SCALE GENOMIC DNA]</scope>
    <source>
        <strain evidence="2 3">NBRC 106136</strain>
    </source>
</reference>
<dbReference type="InterPro" id="IPR036249">
    <property type="entry name" value="Thioredoxin-like_sf"/>
</dbReference>
<dbReference type="CDD" id="cd03205">
    <property type="entry name" value="GST_C_6"/>
    <property type="match status" value="1"/>
</dbReference>
<dbReference type="OrthoDB" id="9795329at2"/>
<dbReference type="GO" id="GO:0005737">
    <property type="term" value="C:cytoplasm"/>
    <property type="evidence" value="ECO:0007669"/>
    <property type="project" value="TreeGrafter"/>
</dbReference>
<dbReference type="PROSITE" id="PS50404">
    <property type="entry name" value="GST_NTER"/>
    <property type="match status" value="1"/>
</dbReference>
<dbReference type="Proteomes" id="UP000321085">
    <property type="component" value="Unassembled WGS sequence"/>
</dbReference>
<protein>
    <recommendedName>
        <fullName evidence="1">GST N-terminal domain-containing protein</fullName>
    </recommendedName>
</protein>
<feature type="domain" description="GST N-terminal" evidence="1">
    <location>
        <begin position="1"/>
        <end position="82"/>
    </location>
</feature>
<dbReference type="SUPFAM" id="SSF52833">
    <property type="entry name" value="Thioredoxin-like"/>
    <property type="match status" value="1"/>
</dbReference>
<dbReference type="InterPro" id="IPR004045">
    <property type="entry name" value="Glutathione_S-Trfase_N"/>
</dbReference>
<dbReference type="Pfam" id="PF13410">
    <property type="entry name" value="GST_C_2"/>
    <property type="match status" value="1"/>
</dbReference>
<dbReference type="Gene3D" id="3.40.30.10">
    <property type="entry name" value="Glutaredoxin"/>
    <property type="match status" value="1"/>
</dbReference>
<dbReference type="CDD" id="cd03049">
    <property type="entry name" value="GST_N_3"/>
    <property type="match status" value="1"/>
</dbReference>
<organism evidence="2 3">
    <name type="scientific">Microvirga aerophila</name>
    <dbReference type="NCBI Taxonomy" id="670291"/>
    <lineage>
        <taxon>Bacteria</taxon>
        <taxon>Pseudomonadati</taxon>
        <taxon>Pseudomonadota</taxon>
        <taxon>Alphaproteobacteria</taxon>
        <taxon>Hyphomicrobiales</taxon>
        <taxon>Methylobacteriaceae</taxon>
        <taxon>Microvirga</taxon>
    </lineage>
</organism>
<dbReference type="AlphaFoldDB" id="A0A512BYA8"/>
<evidence type="ECO:0000313" key="3">
    <source>
        <dbReference type="Proteomes" id="UP000321085"/>
    </source>
</evidence>
<gene>
    <name evidence="2" type="ORF">MAE02_46370</name>
</gene>
<dbReference type="PANTHER" id="PTHR43968:SF6">
    <property type="entry name" value="GLUTATHIONE S-TRANSFERASE OMEGA"/>
    <property type="match status" value="1"/>
</dbReference>
<dbReference type="InterPro" id="IPR036282">
    <property type="entry name" value="Glutathione-S-Trfase_C_sf"/>
</dbReference>
<accession>A0A512BYA8</accession>
<dbReference type="Gene3D" id="1.20.1050.10">
    <property type="match status" value="1"/>
</dbReference>
<comment type="caution">
    <text evidence="2">The sequence shown here is derived from an EMBL/GenBank/DDBJ whole genome shotgun (WGS) entry which is preliminary data.</text>
</comment>
<dbReference type="PANTHER" id="PTHR43968">
    <property type="match status" value="1"/>
</dbReference>
<dbReference type="RefSeq" id="WP_114188628.1">
    <property type="nucleotide sequence ID" value="NZ_BJYU01000082.1"/>
</dbReference>
<sequence>MKVFFSPSSPFVRKVLVCARELGLGDRVERLACAAHPINRDQTIIEHNPLGQVPTLLTDDGRVFYDSRVICEYLDSLCGGLLFGSDDTRWQVLTEQSLGDGLMNAALLTRFEKALRPEPQFWDAWAAAQFDKVHTALAKIESWAADFGNRVDIGTITIACGLSYLDFRFPDFDWRKSHPQAAAWYAEFSQRPSMIETALQS</sequence>
<dbReference type="EMBL" id="BJYU01000082">
    <property type="protein sequence ID" value="GEO16941.1"/>
    <property type="molecule type" value="Genomic_DNA"/>
</dbReference>
<keyword evidence="3" id="KW-1185">Reference proteome</keyword>
<evidence type="ECO:0000259" key="1">
    <source>
        <dbReference type="PROSITE" id="PS50404"/>
    </source>
</evidence>
<evidence type="ECO:0000313" key="2">
    <source>
        <dbReference type="EMBL" id="GEO16941.1"/>
    </source>
</evidence>
<dbReference type="Pfam" id="PF13409">
    <property type="entry name" value="GST_N_2"/>
    <property type="match status" value="1"/>
</dbReference>